<reference evidence="2 4" key="1">
    <citation type="journal article" date="2012" name="Nature">
        <title>Algal genomes reveal evolutionary mosaicism and the fate of nucleomorphs.</title>
        <authorList>
            <consortium name="DOE Joint Genome Institute"/>
            <person name="Curtis B.A."/>
            <person name="Tanifuji G."/>
            <person name="Burki F."/>
            <person name="Gruber A."/>
            <person name="Irimia M."/>
            <person name="Maruyama S."/>
            <person name="Arias M.C."/>
            <person name="Ball S.G."/>
            <person name="Gile G.H."/>
            <person name="Hirakawa Y."/>
            <person name="Hopkins J.F."/>
            <person name="Kuo A."/>
            <person name="Rensing S.A."/>
            <person name="Schmutz J."/>
            <person name="Symeonidi A."/>
            <person name="Elias M."/>
            <person name="Eveleigh R.J."/>
            <person name="Herman E.K."/>
            <person name="Klute M.J."/>
            <person name="Nakayama T."/>
            <person name="Obornik M."/>
            <person name="Reyes-Prieto A."/>
            <person name="Armbrust E.V."/>
            <person name="Aves S.J."/>
            <person name="Beiko R.G."/>
            <person name="Coutinho P."/>
            <person name="Dacks J.B."/>
            <person name="Durnford D.G."/>
            <person name="Fast N.M."/>
            <person name="Green B.R."/>
            <person name="Grisdale C.J."/>
            <person name="Hempel F."/>
            <person name="Henrissat B."/>
            <person name="Hoppner M.P."/>
            <person name="Ishida K."/>
            <person name="Kim E."/>
            <person name="Koreny L."/>
            <person name="Kroth P.G."/>
            <person name="Liu Y."/>
            <person name="Malik S.B."/>
            <person name="Maier U.G."/>
            <person name="McRose D."/>
            <person name="Mock T."/>
            <person name="Neilson J.A."/>
            <person name="Onodera N.T."/>
            <person name="Poole A.M."/>
            <person name="Pritham E.J."/>
            <person name="Richards T.A."/>
            <person name="Rocap G."/>
            <person name="Roy S.W."/>
            <person name="Sarai C."/>
            <person name="Schaack S."/>
            <person name="Shirato S."/>
            <person name="Slamovits C.H."/>
            <person name="Spencer D.F."/>
            <person name="Suzuki S."/>
            <person name="Worden A.Z."/>
            <person name="Zauner S."/>
            <person name="Barry K."/>
            <person name="Bell C."/>
            <person name="Bharti A.K."/>
            <person name="Crow J.A."/>
            <person name="Grimwood J."/>
            <person name="Kramer R."/>
            <person name="Lindquist E."/>
            <person name="Lucas S."/>
            <person name="Salamov A."/>
            <person name="McFadden G.I."/>
            <person name="Lane C.E."/>
            <person name="Keeling P.J."/>
            <person name="Gray M.W."/>
            <person name="Grigoriev I.V."/>
            <person name="Archibald J.M."/>
        </authorList>
    </citation>
    <scope>NUCLEOTIDE SEQUENCE</scope>
    <source>
        <strain evidence="2 4">CCMP2712</strain>
    </source>
</reference>
<reference evidence="3" key="3">
    <citation type="submission" date="2015-06" db="UniProtKB">
        <authorList>
            <consortium name="EnsemblProtists"/>
        </authorList>
    </citation>
    <scope>IDENTIFICATION</scope>
</reference>
<dbReference type="KEGG" id="gtt:GUITHDRAFT_119885"/>
<evidence type="ECO:0008006" key="5">
    <source>
        <dbReference type="Google" id="ProtNLM"/>
    </source>
</evidence>
<accession>L1ICD2</accession>
<dbReference type="PaxDb" id="55529-EKX33901"/>
<organism evidence="2">
    <name type="scientific">Guillardia theta (strain CCMP2712)</name>
    <name type="common">Cryptophyte</name>
    <dbReference type="NCBI Taxonomy" id="905079"/>
    <lineage>
        <taxon>Eukaryota</taxon>
        <taxon>Cryptophyceae</taxon>
        <taxon>Pyrenomonadales</taxon>
        <taxon>Geminigeraceae</taxon>
        <taxon>Guillardia</taxon>
    </lineage>
</organism>
<evidence type="ECO:0000313" key="2">
    <source>
        <dbReference type="EMBL" id="EKX33901.1"/>
    </source>
</evidence>
<evidence type="ECO:0000256" key="1">
    <source>
        <dbReference type="SAM" id="MobiDB-lite"/>
    </source>
</evidence>
<dbReference type="AlphaFoldDB" id="L1ICD2"/>
<evidence type="ECO:0000313" key="4">
    <source>
        <dbReference type="Proteomes" id="UP000011087"/>
    </source>
</evidence>
<reference evidence="4" key="2">
    <citation type="submission" date="2012-11" db="EMBL/GenBank/DDBJ databases">
        <authorList>
            <person name="Kuo A."/>
            <person name="Curtis B.A."/>
            <person name="Tanifuji G."/>
            <person name="Burki F."/>
            <person name="Gruber A."/>
            <person name="Irimia M."/>
            <person name="Maruyama S."/>
            <person name="Arias M.C."/>
            <person name="Ball S.G."/>
            <person name="Gile G.H."/>
            <person name="Hirakawa Y."/>
            <person name="Hopkins J.F."/>
            <person name="Rensing S.A."/>
            <person name="Schmutz J."/>
            <person name="Symeonidi A."/>
            <person name="Elias M."/>
            <person name="Eveleigh R.J."/>
            <person name="Herman E.K."/>
            <person name="Klute M.J."/>
            <person name="Nakayama T."/>
            <person name="Obornik M."/>
            <person name="Reyes-Prieto A."/>
            <person name="Armbrust E.V."/>
            <person name="Aves S.J."/>
            <person name="Beiko R.G."/>
            <person name="Coutinho P."/>
            <person name="Dacks J.B."/>
            <person name="Durnford D.G."/>
            <person name="Fast N.M."/>
            <person name="Green B.R."/>
            <person name="Grisdale C."/>
            <person name="Hempe F."/>
            <person name="Henrissat B."/>
            <person name="Hoppner M.P."/>
            <person name="Ishida K.-I."/>
            <person name="Kim E."/>
            <person name="Koreny L."/>
            <person name="Kroth P.G."/>
            <person name="Liu Y."/>
            <person name="Malik S.-B."/>
            <person name="Maier U.G."/>
            <person name="McRose D."/>
            <person name="Mock T."/>
            <person name="Neilson J.A."/>
            <person name="Onodera N.T."/>
            <person name="Poole A.M."/>
            <person name="Pritham E.J."/>
            <person name="Richards T.A."/>
            <person name="Rocap G."/>
            <person name="Roy S.W."/>
            <person name="Sarai C."/>
            <person name="Schaack S."/>
            <person name="Shirato S."/>
            <person name="Slamovits C.H."/>
            <person name="Spencer D.F."/>
            <person name="Suzuki S."/>
            <person name="Worden A.Z."/>
            <person name="Zauner S."/>
            <person name="Barry K."/>
            <person name="Bell C."/>
            <person name="Bharti A.K."/>
            <person name="Crow J.A."/>
            <person name="Grimwood J."/>
            <person name="Kramer R."/>
            <person name="Lindquist E."/>
            <person name="Lucas S."/>
            <person name="Salamov A."/>
            <person name="McFadden G.I."/>
            <person name="Lane C.E."/>
            <person name="Keeling P.J."/>
            <person name="Gray M.W."/>
            <person name="Grigoriev I.V."/>
            <person name="Archibald J.M."/>
        </authorList>
    </citation>
    <scope>NUCLEOTIDE SEQUENCE</scope>
    <source>
        <strain evidence="4">CCMP2712</strain>
    </source>
</reference>
<sequence length="250" mass="27503">MQSSRAPKKGGFTAFERAMDEMAMRAVTDRPSFRRRSLFSKLQASPKARGNSVVADKEMGELSVQNSSGSSVKAFDPSSPKTGPGAAMREQGAKKLRVKGMSRISMLAVGTEETLDKRATKVQEAFGRQEVEEGEGGNEDVPGESKLAKFGEERRGESGLQQVEVGMRVRAFLRGKWRLTQVLTKSGENVRLHCVGESSQFDQWVSLRETPFQAIPLSVKKDLHPINKLVQSIDEDAEASLLEIDSEEEA</sequence>
<name>L1ICD2_GUITC</name>
<dbReference type="EMBL" id="JH993125">
    <property type="protein sequence ID" value="EKX33901.1"/>
    <property type="molecule type" value="Genomic_DNA"/>
</dbReference>
<feature type="region of interest" description="Disordered" evidence="1">
    <location>
        <begin position="38"/>
        <end position="92"/>
    </location>
</feature>
<gene>
    <name evidence="2" type="ORF">GUITHDRAFT_119885</name>
</gene>
<dbReference type="EnsemblProtists" id="EKX33901">
    <property type="protein sequence ID" value="EKX33901"/>
    <property type="gene ID" value="GUITHDRAFT_119885"/>
</dbReference>
<evidence type="ECO:0000313" key="3">
    <source>
        <dbReference type="EnsemblProtists" id="EKX33901"/>
    </source>
</evidence>
<dbReference type="RefSeq" id="XP_005820881.1">
    <property type="nucleotide sequence ID" value="XM_005820824.1"/>
</dbReference>
<proteinExistence type="predicted"/>
<protein>
    <recommendedName>
        <fullName evidence="5">Tudor domain-containing protein</fullName>
    </recommendedName>
</protein>
<dbReference type="Proteomes" id="UP000011087">
    <property type="component" value="Unassembled WGS sequence"/>
</dbReference>
<keyword evidence="4" id="KW-1185">Reference proteome</keyword>
<dbReference type="HOGENOM" id="CLU_1113106_0_0_1"/>
<dbReference type="GeneID" id="17290661"/>